<dbReference type="RefSeq" id="WP_072876364.1">
    <property type="nucleotide sequence ID" value="NZ_FOKU01000001.1"/>
</dbReference>
<dbReference type="InterPro" id="IPR025857">
    <property type="entry name" value="MacB_PCD"/>
</dbReference>
<keyword evidence="3 6" id="KW-0812">Transmembrane</keyword>
<feature type="transmembrane region" description="Helical" evidence="6">
    <location>
        <begin position="670"/>
        <end position="694"/>
    </location>
</feature>
<evidence type="ECO:0000256" key="1">
    <source>
        <dbReference type="ARBA" id="ARBA00004651"/>
    </source>
</evidence>
<dbReference type="STRING" id="1055723.SAMN05216293_0445"/>
<evidence type="ECO:0000256" key="3">
    <source>
        <dbReference type="ARBA" id="ARBA00022692"/>
    </source>
</evidence>
<feature type="domain" description="MacB-like periplasmic core" evidence="8">
    <location>
        <begin position="20"/>
        <end position="239"/>
    </location>
</feature>
<feature type="domain" description="MacB-like periplasmic core" evidence="8">
    <location>
        <begin position="435"/>
        <end position="633"/>
    </location>
</feature>
<gene>
    <name evidence="9" type="ORF">SAMN04487891_101438</name>
    <name evidence="10" type="ORF">SAMN05216293_0445</name>
</gene>
<evidence type="ECO:0000256" key="6">
    <source>
        <dbReference type="SAM" id="Phobius"/>
    </source>
</evidence>
<feature type="transmembrane region" description="Helical" evidence="6">
    <location>
        <begin position="376"/>
        <end position="400"/>
    </location>
</feature>
<dbReference type="EMBL" id="FRAT01000001">
    <property type="protein sequence ID" value="SHK15138.1"/>
    <property type="molecule type" value="Genomic_DNA"/>
</dbReference>
<evidence type="ECO:0000313" key="11">
    <source>
        <dbReference type="Proteomes" id="UP000184031"/>
    </source>
</evidence>
<feature type="transmembrane region" description="Helical" evidence="6">
    <location>
        <begin position="286"/>
        <end position="304"/>
    </location>
</feature>
<feature type="transmembrane region" description="Helical" evidence="6">
    <location>
        <begin position="421"/>
        <end position="445"/>
    </location>
</feature>
<comment type="caution">
    <text evidence="10">The sequence shown here is derived from an EMBL/GenBank/DDBJ whole genome shotgun (WGS) entry which is preliminary data.</text>
</comment>
<dbReference type="Proteomes" id="UP000198940">
    <property type="component" value="Unassembled WGS sequence"/>
</dbReference>
<dbReference type="Proteomes" id="UP000184031">
    <property type="component" value="Unassembled WGS sequence"/>
</dbReference>
<name>A0A1M6Q4U4_9FLAO</name>
<dbReference type="PANTHER" id="PTHR30572:SF18">
    <property type="entry name" value="ABC-TYPE MACROLIDE FAMILY EXPORT SYSTEM PERMEASE COMPONENT 2"/>
    <property type="match status" value="1"/>
</dbReference>
<evidence type="ECO:0000256" key="2">
    <source>
        <dbReference type="ARBA" id="ARBA00022475"/>
    </source>
</evidence>
<evidence type="ECO:0000313" key="9">
    <source>
        <dbReference type="EMBL" id="SFB69075.1"/>
    </source>
</evidence>
<comment type="subcellular location">
    <subcellularLocation>
        <location evidence="1">Cell membrane</location>
        <topology evidence="1">Multi-pass membrane protein</topology>
    </subcellularLocation>
</comment>
<evidence type="ECO:0000313" key="12">
    <source>
        <dbReference type="Proteomes" id="UP000198940"/>
    </source>
</evidence>
<feature type="transmembrane region" description="Helical" evidence="6">
    <location>
        <begin position="722"/>
        <end position="741"/>
    </location>
</feature>
<keyword evidence="2" id="KW-1003">Cell membrane</keyword>
<organism evidence="10 11">
    <name type="scientific">Flagellimonas taeanensis</name>
    <dbReference type="NCBI Taxonomy" id="1005926"/>
    <lineage>
        <taxon>Bacteria</taxon>
        <taxon>Pseudomonadati</taxon>
        <taxon>Bacteroidota</taxon>
        <taxon>Flavobacteriia</taxon>
        <taxon>Flavobacteriales</taxon>
        <taxon>Flavobacteriaceae</taxon>
        <taxon>Flagellimonas</taxon>
    </lineage>
</organism>
<protein>
    <submittedName>
        <fullName evidence="10">ABC-type antimicrobial peptide transport system, permease component</fullName>
    </submittedName>
    <submittedName>
        <fullName evidence="9">MacB-like core domain-containing protein</fullName>
    </submittedName>
</protein>
<evidence type="ECO:0000313" key="10">
    <source>
        <dbReference type="EMBL" id="SHK15138.1"/>
    </source>
</evidence>
<feature type="domain" description="ABC3 transporter permease C-terminal" evidence="7">
    <location>
        <begin position="673"/>
        <end position="785"/>
    </location>
</feature>
<sequence length="793" mass="88104">MFKNNLKVAWRNLKSNKLFSGINIIGLSMGLTIVMLLFLFISHERSFDSMFPKRDRIQRVLLKTNGDFGFETWATVPPVTALAMKEEVTNVESAARLLKHNFGRPASLRINNQNFTENLFYWVDKELLTIFDIELVKGEAATALDRPGTVILSETAAKTYFNQANPIGQTILVDNDRELEVTGVYKDFPENSTLDAEIMASSNGYWFYDRKSWSNASFETYCLLKENVSVDATQTQIDQMLDANLPKENQWYSFGLQPLSKVHLYSASYGNSYASRIGDINEVRNLTYLAILILLIACVNYMNLTTARSQKRSKEVGISKTLGASSKSLVGRFYVETGLITAISIILGVALTLLLLPSFNNLTDQQLTMDLLLNPTFVMAALGVWLVTTLFSGLYPSMYLSRFLPKEILSPSLKRGKGNVAIRKGLVIMQFAASTALIVGVMVIYQQTQYIQNKNLGFAADNVMAISIGGLRGDENRNALEQEFKNLSEVTAVSMAQGYPGMDVSGRTLRRKGTEEQGLNIQTNVTDAGIVDALKLHLLAGSSLPKFKSEKDTLVEVILNKKAIDYLGFSPEEAIGKEVYIGVPNTIVGVVDDFNYESLHQPIGAYAFHNSTSEGKSFMLVRFKSGNLANTVADLKSTFTRIVPNLDFNYSFLDQNIARMYAREKRAGQISIVFCMLAIFVAALGLFGLAAYTAEQRRKEIGIRKVLGASVGKISQMLSMDFARLVLIALLIGFPVAYFSMENWLEGFAYRIDIQWWVFALSGTIALGIALLTVSFQSIRAALTNPTKSLRAE</sequence>
<dbReference type="GO" id="GO:0005886">
    <property type="term" value="C:plasma membrane"/>
    <property type="evidence" value="ECO:0007669"/>
    <property type="project" value="UniProtKB-SubCell"/>
</dbReference>
<evidence type="ECO:0000259" key="7">
    <source>
        <dbReference type="Pfam" id="PF02687"/>
    </source>
</evidence>
<feature type="domain" description="ABC3 transporter permease C-terminal" evidence="7">
    <location>
        <begin position="289"/>
        <end position="402"/>
    </location>
</feature>
<dbReference type="GO" id="GO:0022857">
    <property type="term" value="F:transmembrane transporter activity"/>
    <property type="evidence" value="ECO:0007669"/>
    <property type="project" value="TreeGrafter"/>
</dbReference>
<dbReference type="AlphaFoldDB" id="A0A1M6Q4U4"/>
<keyword evidence="4 6" id="KW-1133">Transmembrane helix</keyword>
<feature type="transmembrane region" description="Helical" evidence="6">
    <location>
        <begin position="333"/>
        <end position="356"/>
    </location>
</feature>
<feature type="transmembrane region" description="Helical" evidence="6">
    <location>
        <begin position="21"/>
        <end position="41"/>
    </location>
</feature>
<proteinExistence type="predicted"/>
<dbReference type="InterPro" id="IPR050250">
    <property type="entry name" value="Macrolide_Exporter_MacB"/>
</dbReference>
<reference evidence="10 11" key="1">
    <citation type="submission" date="2016-11" db="EMBL/GenBank/DDBJ databases">
        <authorList>
            <person name="Varghese N."/>
            <person name="Submissions S."/>
        </authorList>
    </citation>
    <scope>NUCLEOTIDE SEQUENCE [LARGE SCALE GENOMIC DNA]</scope>
    <source>
        <strain evidence="10 11">CGMCC 1.12174</strain>
        <strain evidence="9 12">DSM 26351</strain>
    </source>
</reference>
<dbReference type="PANTHER" id="PTHR30572">
    <property type="entry name" value="MEMBRANE COMPONENT OF TRANSPORTER-RELATED"/>
    <property type="match status" value="1"/>
</dbReference>
<dbReference type="EMBL" id="FOKU01000001">
    <property type="protein sequence ID" value="SFB69075.1"/>
    <property type="molecule type" value="Genomic_DNA"/>
</dbReference>
<dbReference type="OrthoDB" id="8740261at2"/>
<keyword evidence="5 6" id="KW-0472">Membrane</keyword>
<evidence type="ECO:0000259" key="8">
    <source>
        <dbReference type="Pfam" id="PF12704"/>
    </source>
</evidence>
<keyword evidence="12" id="KW-1185">Reference proteome</keyword>
<dbReference type="Pfam" id="PF02687">
    <property type="entry name" value="FtsX"/>
    <property type="match status" value="2"/>
</dbReference>
<accession>A0A1M6Q4U4</accession>
<dbReference type="Pfam" id="PF12704">
    <property type="entry name" value="MacB_PCD"/>
    <property type="match status" value="2"/>
</dbReference>
<dbReference type="InterPro" id="IPR003838">
    <property type="entry name" value="ABC3_permease_C"/>
</dbReference>
<evidence type="ECO:0000256" key="4">
    <source>
        <dbReference type="ARBA" id="ARBA00022989"/>
    </source>
</evidence>
<feature type="transmembrane region" description="Helical" evidence="6">
    <location>
        <begin position="756"/>
        <end position="776"/>
    </location>
</feature>
<evidence type="ECO:0000256" key="5">
    <source>
        <dbReference type="ARBA" id="ARBA00023136"/>
    </source>
</evidence>